<accession>A0A0H2RAH1</accession>
<reference evidence="1 2" key="1">
    <citation type="submission" date="2015-04" db="EMBL/GenBank/DDBJ databases">
        <title>Complete genome sequence of Schizopora paradoxa KUC8140, a cosmopolitan wood degrader in East Asia.</title>
        <authorList>
            <consortium name="DOE Joint Genome Institute"/>
            <person name="Min B."/>
            <person name="Park H."/>
            <person name="Jang Y."/>
            <person name="Kim J.-J."/>
            <person name="Kim K.H."/>
            <person name="Pangilinan J."/>
            <person name="Lipzen A."/>
            <person name="Riley R."/>
            <person name="Grigoriev I.V."/>
            <person name="Spatafora J.W."/>
            <person name="Choi I.-G."/>
        </authorList>
    </citation>
    <scope>NUCLEOTIDE SEQUENCE [LARGE SCALE GENOMIC DNA]</scope>
    <source>
        <strain evidence="1 2">KUC8140</strain>
    </source>
</reference>
<name>A0A0H2RAH1_9AGAM</name>
<dbReference type="Proteomes" id="UP000053477">
    <property type="component" value="Unassembled WGS sequence"/>
</dbReference>
<keyword evidence="2" id="KW-1185">Reference proteome</keyword>
<dbReference type="EMBL" id="KQ086075">
    <property type="protein sequence ID" value="KLO08850.1"/>
    <property type="molecule type" value="Genomic_DNA"/>
</dbReference>
<organism evidence="1 2">
    <name type="scientific">Schizopora paradoxa</name>
    <dbReference type="NCBI Taxonomy" id="27342"/>
    <lineage>
        <taxon>Eukaryota</taxon>
        <taxon>Fungi</taxon>
        <taxon>Dikarya</taxon>
        <taxon>Basidiomycota</taxon>
        <taxon>Agaricomycotina</taxon>
        <taxon>Agaricomycetes</taxon>
        <taxon>Hymenochaetales</taxon>
        <taxon>Schizoporaceae</taxon>
        <taxon>Schizopora</taxon>
    </lineage>
</organism>
<dbReference type="InParanoid" id="A0A0H2RAH1"/>
<gene>
    <name evidence="1" type="ORF">SCHPADRAFT_592897</name>
</gene>
<protein>
    <submittedName>
        <fullName evidence="1">Uncharacterized protein</fullName>
    </submittedName>
</protein>
<dbReference type="AlphaFoldDB" id="A0A0H2RAH1"/>
<proteinExistence type="predicted"/>
<evidence type="ECO:0000313" key="2">
    <source>
        <dbReference type="Proteomes" id="UP000053477"/>
    </source>
</evidence>
<evidence type="ECO:0000313" key="1">
    <source>
        <dbReference type="EMBL" id="KLO08850.1"/>
    </source>
</evidence>
<sequence length="172" mass="19718">MILRHEPHVTRLQSRIKKGKRGVFSCEERLQGIRFEARSTSRRPLCEPTHAPHNPHAMEYNYYTPLARTDTVSTNATAPNLPGPGRNLGLLLDRVGKQVESFMNKCANQSGMGPVATAREIRQLRRYEDLTVQERYSLPPLQVPKREAKKLKKRCDKLLKFVGRAHTTSPRY</sequence>